<dbReference type="RefSeq" id="WP_140619082.1">
    <property type="nucleotide sequence ID" value="NZ_VFRQ01000001.1"/>
</dbReference>
<comment type="caution">
    <text evidence="2">The sequence shown here is derived from an EMBL/GenBank/DDBJ whole genome shotgun (WGS) entry which is preliminary data.</text>
</comment>
<evidence type="ECO:0000256" key="1">
    <source>
        <dbReference type="SAM" id="SignalP"/>
    </source>
</evidence>
<proteinExistence type="predicted"/>
<gene>
    <name evidence="2" type="ORF">FJM65_02550</name>
</gene>
<protein>
    <submittedName>
        <fullName evidence="2">Uncharacterized protein</fullName>
    </submittedName>
</protein>
<dbReference type="InterPro" id="IPR003787">
    <property type="entry name" value="Sulphur_relay_DsrE/F-like"/>
</dbReference>
<dbReference type="InterPro" id="IPR027396">
    <property type="entry name" value="DsrEFH-like"/>
</dbReference>
<organism evidence="2 3">
    <name type="scientific">Pontibacter mangrovi</name>
    <dbReference type="NCBI Taxonomy" id="2589816"/>
    <lineage>
        <taxon>Bacteria</taxon>
        <taxon>Pseudomonadati</taxon>
        <taxon>Bacteroidota</taxon>
        <taxon>Cytophagia</taxon>
        <taxon>Cytophagales</taxon>
        <taxon>Hymenobacteraceae</taxon>
        <taxon>Pontibacter</taxon>
    </lineage>
</organism>
<evidence type="ECO:0000313" key="2">
    <source>
        <dbReference type="EMBL" id="TPE46242.1"/>
    </source>
</evidence>
<keyword evidence="3" id="KW-1185">Reference proteome</keyword>
<dbReference type="SUPFAM" id="SSF75169">
    <property type="entry name" value="DsrEFH-like"/>
    <property type="match status" value="1"/>
</dbReference>
<dbReference type="Pfam" id="PF02635">
    <property type="entry name" value="DsrE"/>
    <property type="match status" value="1"/>
</dbReference>
<dbReference type="Gene3D" id="3.40.1260.10">
    <property type="entry name" value="DsrEFH-like"/>
    <property type="match status" value="1"/>
</dbReference>
<name>A0A501WBQ6_9BACT</name>
<reference evidence="2 3" key="1">
    <citation type="submission" date="2019-06" db="EMBL/GenBank/DDBJ databases">
        <title>A novel bacterium of genus Pontibacter, isolated from marine sediment.</title>
        <authorList>
            <person name="Huang H."/>
            <person name="Mo K."/>
            <person name="Hu Y."/>
        </authorList>
    </citation>
    <scope>NUCLEOTIDE SEQUENCE [LARGE SCALE GENOMIC DNA]</scope>
    <source>
        <strain evidence="2 3">HB172049</strain>
    </source>
</reference>
<keyword evidence="1" id="KW-0732">Signal</keyword>
<feature type="chain" id="PRO_5021384684" evidence="1">
    <location>
        <begin position="22"/>
        <end position="150"/>
    </location>
</feature>
<dbReference type="PANTHER" id="PTHR37691:SF1">
    <property type="entry name" value="BLR3518 PROTEIN"/>
    <property type="match status" value="1"/>
</dbReference>
<dbReference type="Proteomes" id="UP000316727">
    <property type="component" value="Unassembled WGS sequence"/>
</dbReference>
<dbReference type="PANTHER" id="PTHR37691">
    <property type="entry name" value="BLR3518 PROTEIN"/>
    <property type="match status" value="1"/>
</dbReference>
<dbReference type="AlphaFoldDB" id="A0A501WBQ6"/>
<sequence length="150" mass="16540">MKQRLIFILMALLLASAPSWAQSKATTKASGAAVAQARPHRIVYDMTVADTARQAMLMRQLNNIKRGWPEAEVEVVVHGKALFMLVSDKTHNAEEIKALQAKGVVFAACENSMRALDVKKEQLLSGVNTVPMGVGEIIMKQEEGWGYIKF</sequence>
<dbReference type="OrthoDB" id="678766at2"/>
<feature type="signal peptide" evidence="1">
    <location>
        <begin position="1"/>
        <end position="21"/>
    </location>
</feature>
<dbReference type="EMBL" id="VFRQ01000001">
    <property type="protein sequence ID" value="TPE46242.1"/>
    <property type="molecule type" value="Genomic_DNA"/>
</dbReference>
<evidence type="ECO:0000313" key="3">
    <source>
        <dbReference type="Proteomes" id="UP000316727"/>
    </source>
</evidence>
<accession>A0A501WBQ6</accession>